<reference evidence="2 3" key="1">
    <citation type="journal article" date="2019" name="Nat. Med.">
        <title>A library of human gut bacterial isolates paired with longitudinal multiomics data enables mechanistic microbiome research.</title>
        <authorList>
            <person name="Poyet M."/>
            <person name="Groussin M."/>
            <person name="Gibbons S.M."/>
            <person name="Avila-Pacheco J."/>
            <person name="Jiang X."/>
            <person name="Kearney S.M."/>
            <person name="Perrotta A.R."/>
            <person name="Berdy B."/>
            <person name="Zhao S."/>
            <person name="Lieberman T.D."/>
            <person name="Swanson P.K."/>
            <person name="Smith M."/>
            <person name="Roesemann S."/>
            <person name="Alexander J.E."/>
            <person name="Rich S.A."/>
            <person name="Livny J."/>
            <person name="Vlamakis H."/>
            <person name="Clish C."/>
            <person name="Bullock K."/>
            <person name="Deik A."/>
            <person name="Scott J."/>
            <person name="Pierce K.A."/>
            <person name="Xavier R.J."/>
            <person name="Alm E.J."/>
        </authorList>
    </citation>
    <scope>NUCLEOTIDE SEQUENCE [LARGE SCALE GENOMIC DNA]</scope>
    <source>
        <strain evidence="2 3">BIOML-A188</strain>
    </source>
</reference>
<evidence type="ECO:0000256" key="1">
    <source>
        <dbReference type="SAM" id="Phobius"/>
    </source>
</evidence>
<feature type="transmembrane region" description="Helical" evidence="1">
    <location>
        <begin position="27"/>
        <end position="47"/>
    </location>
</feature>
<keyword evidence="1" id="KW-0812">Transmembrane</keyword>
<sequence length="412" mass="46501">MSAVIFNVILYISTLIVYFSKYKRLDIYSFILLLYGLTSILCANYYISNVNKYDLTFFPFIYLFVVLLIFIKPFKGLTFDIAKVHIADTKLIKALVGIYILSGAITIIYGLPKTMMIFVDGDFAALRNTLYVDSDSIVLYENNIERVAKNINSYLSTFGIIISFYQLTKTKIPVLYTVILFFSWVAPGFLASTLVASRGMIVFLLIKVAIAYLFFKGAIPVKRKRILMIAGLVIIGSLILYTMIVSESRFGDDANDSIKFYLGHSMLAFNDGLAGQIQEYSGGKYFFKWFIDFFGGDSSLDISSLGARIGSSFITFIGCFYLDFGPIGTFILALIVSRLLIKVARKKTLKISDLSILIYFAIFFSQGVFVVGRGMSLSWVMAVVIYYMLKFSEYKEQKQKKNATNYFSNGAD</sequence>
<feature type="transmembrane region" description="Helical" evidence="1">
    <location>
        <begin position="226"/>
        <end position="244"/>
    </location>
</feature>
<feature type="transmembrane region" description="Helical" evidence="1">
    <location>
        <begin position="151"/>
        <end position="167"/>
    </location>
</feature>
<organism evidence="2 3">
    <name type="scientific">Bacteroides thetaiotaomicron</name>
    <dbReference type="NCBI Taxonomy" id="818"/>
    <lineage>
        <taxon>Bacteria</taxon>
        <taxon>Pseudomonadati</taxon>
        <taxon>Bacteroidota</taxon>
        <taxon>Bacteroidia</taxon>
        <taxon>Bacteroidales</taxon>
        <taxon>Bacteroidaceae</taxon>
        <taxon>Bacteroides</taxon>
    </lineage>
</organism>
<feature type="transmembrane region" description="Helical" evidence="1">
    <location>
        <begin position="174"/>
        <end position="194"/>
    </location>
</feature>
<dbReference type="RefSeq" id="WP_117980132.1">
    <property type="nucleotide sequence ID" value="NZ_CAXSXH010000038.1"/>
</dbReference>
<feature type="transmembrane region" description="Helical" evidence="1">
    <location>
        <begin position="200"/>
        <end position="219"/>
    </location>
</feature>
<feature type="transmembrane region" description="Helical" evidence="1">
    <location>
        <begin position="370"/>
        <end position="389"/>
    </location>
</feature>
<dbReference type="Proteomes" id="UP000440614">
    <property type="component" value="Unassembled WGS sequence"/>
</dbReference>
<feature type="transmembrane region" description="Helical" evidence="1">
    <location>
        <begin position="313"/>
        <end position="336"/>
    </location>
</feature>
<protein>
    <submittedName>
        <fullName evidence="2">Oligosaccharide repeat unit polymerase</fullName>
    </submittedName>
</protein>
<dbReference type="AlphaFoldDB" id="A0A412GB84"/>
<feature type="transmembrane region" description="Helical" evidence="1">
    <location>
        <begin position="53"/>
        <end position="71"/>
    </location>
</feature>
<keyword evidence="1" id="KW-1133">Transmembrane helix</keyword>
<dbReference type="EMBL" id="WCSY01000039">
    <property type="protein sequence ID" value="KAB4305209.1"/>
    <property type="molecule type" value="Genomic_DNA"/>
</dbReference>
<keyword evidence="1" id="KW-0472">Membrane</keyword>
<feature type="transmembrane region" description="Helical" evidence="1">
    <location>
        <begin position="91"/>
        <end position="111"/>
    </location>
</feature>
<accession>A0A412GB84</accession>
<name>A0A412GB84_BACT4</name>
<dbReference type="NCBIfam" id="TIGR04370">
    <property type="entry name" value="glyco_rpt_poly"/>
    <property type="match status" value="1"/>
</dbReference>
<comment type="caution">
    <text evidence="2">The sequence shown here is derived from an EMBL/GenBank/DDBJ whole genome shotgun (WGS) entry which is preliminary data.</text>
</comment>
<evidence type="ECO:0000313" key="3">
    <source>
        <dbReference type="Proteomes" id="UP000440614"/>
    </source>
</evidence>
<gene>
    <name evidence="2" type="ORF">GAO51_26670</name>
</gene>
<feature type="transmembrane region" description="Helical" evidence="1">
    <location>
        <begin position="348"/>
        <end position="364"/>
    </location>
</feature>
<proteinExistence type="predicted"/>
<evidence type="ECO:0000313" key="2">
    <source>
        <dbReference type="EMBL" id="KAB4305209.1"/>
    </source>
</evidence>